<dbReference type="AlphaFoldDB" id="A0A2P8HKP7"/>
<evidence type="ECO:0008006" key="3">
    <source>
        <dbReference type="Google" id="ProtNLM"/>
    </source>
</evidence>
<name>A0A2P8HKP7_CHINA</name>
<dbReference type="Proteomes" id="UP000240971">
    <property type="component" value="Unassembled WGS sequence"/>
</dbReference>
<dbReference type="OrthoDB" id="646289at2"/>
<dbReference type="PROSITE" id="PS51257">
    <property type="entry name" value="PROKAR_LIPOPROTEIN"/>
    <property type="match status" value="1"/>
</dbReference>
<proteinExistence type="predicted"/>
<organism evidence="1 2">
    <name type="scientific">Chitinophaga niastensis</name>
    <dbReference type="NCBI Taxonomy" id="536980"/>
    <lineage>
        <taxon>Bacteria</taxon>
        <taxon>Pseudomonadati</taxon>
        <taxon>Bacteroidota</taxon>
        <taxon>Chitinophagia</taxon>
        <taxon>Chitinophagales</taxon>
        <taxon>Chitinophagaceae</taxon>
        <taxon>Chitinophaga</taxon>
    </lineage>
</organism>
<accession>A0A2P8HKP7</accession>
<protein>
    <recommendedName>
        <fullName evidence="3">Lipoprotein</fullName>
    </recommendedName>
</protein>
<sequence>MQHFRVGLALAIAVFSACNPGNKANNNASTDATVKPATPEGTISVVVTDKEKDTQLVTIKFQIKDLKKEKTFEQAVLKGVSETDEYKVLWDAPNSCYIGVLKPSHQARYYHASVKGNDLKILWVPTPPEQIWQYMENTMGLGKVSVGGQLADKYRKNIQSGKILGEFIAEIRPDASPDSLELYVEFGGVRKSMFMPIPKGYKPTIQETANVDHVLFSLVKDGKAEPMIDMHVENGRLQIKTLKEITKD</sequence>
<keyword evidence="2" id="KW-1185">Reference proteome</keyword>
<gene>
    <name evidence="1" type="ORF">CLV51_103768</name>
</gene>
<reference evidence="1 2" key="1">
    <citation type="submission" date="2018-03" db="EMBL/GenBank/DDBJ databases">
        <title>Genomic Encyclopedia of Archaeal and Bacterial Type Strains, Phase II (KMG-II): from individual species to whole genera.</title>
        <authorList>
            <person name="Goeker M."/>
        </authorList>
    </citation>
    <scope>NUCLEOTIDE SEQUENCE [LARGE SCALE GENOMIC DNA]</scope>
    <source>
        <strain evidence="1 2">DSM 24859</strain>
    </source>
</reference>
<dbReference type="RefSeq" id="WP_106529542.1">
    <property type="nucleotide sequence ID" value="NZ_PYAW01000003.1"/>
</dbReference>
<dbReference type="EMBL" id="PYAW01000003">
    <property type="protein sequence ID" value="PSL46786.1"/>
    <property type="molecule type" value="Genomic_DNA"/>
</dbReference>
<evidence type="ECO:0000313" key="2">
    <source>
        <dbReference type="Proteomes" id="UP000240971"/>
    </source>
</evidence>
<comment type="caution">
    <text evidence="1">The sequence shown here is derived from an EMBL/GenBank/DDBJ whole genome shotgun (WGS) entry which is preliminary data.</text>
</comment>
<evidence type="ECO:0000313" key="1">
    <source>
        <dbReference type="EMBL" id="PSL46786.1"/>
    </source>
</evidence>